<evidence type="ECO:0000313" key="2">
    <source>
        <dbReference type="Proteomes" id="UP001162992"/>
    </source>
</evidence>
<proteinExistence type="predicted"/>
<keyword evidence="2" id="KW-1185">Reference proteome</keyword>
<dbReference type="Proteomes" id="UP001162992">
    <property type="component" value="Chromosome 2"/>
</dbReference>
<comment type="caution">
    <text evidence="1">The sequence shown here is derived from an EMBL/GenBank/DDBJ whole genome shotgun (WGS) entry which is preliminary data.</text>
</comment>
<dbReference type="EMBL" id="CM055093">
    <property type="protein sequence ID" value="KAJ7566783.1"/>
    <property type="molecule type" value="Genomic_DNA"/>
</dbReference>
<accession>A0ACC2EK74</accession>
<name>A0ACC2EK74_DIPCM</name>
<organism evidence="1 2">
    <name type="scientific">Diphasiastrum complanatum</name>
    <name type="common">Issler's clubmoss</name>
    <name type="synonym">Lycopodium complanatum</name>
    <dbReference type="NCBI Taxonomy" id="34168"/>
    <lineage>
        <taxon>Eukaryota</taxon>
        <taxon>Viridiplantae</taxon>
        <taxon>Streptophyta</taxon>
        <taxon>Embryophyta</taxon>
        <taxon>Tracheophyta</taxon>
        <taxon>Lycopodiopsida</taxon>
        <taxon>Lycopodiales</taxon>
        <taxon>Lycopodiaceae</taxon>
        <taxon>Lycopodioideae</taxon>
        <taxon>Diphasiastrum</taxon>
    </lineage>
</organism>
<gene>
    <name evidence="1" type="ORF">O6H91_02G118300</name>
</gene>
<reference evidence="2" key="1">
    <citation type="journal article" date="2024" name="Proc. Natl. Acad. Sci. U.S.A.">
        <title>Extraordinary preservation of gene collinearity over three hundred million years revealed in homosporous lycophytes.</title>
        <authorList>
            <person name="Li C."/>
            <person name="Wickell D."/>
            <person name="Kuo L.Y."/>
            <person name="Chen X."/>
            <person name="Nie B."/>
            <person name="Liao X."/>
            <person name="Peng D."/>
            <person name="Ji J."/>
            <person name="Jenkins J."/>
            <person name="Williams M."/>
            <person name="Shu S."/>
            <person name="Plott C."/>
            <person name="Barry K."/>
            <person name="Rajasekar S."/>
            <person name="Grimwood J."/>
            <person name="Han X."/>
            <person name="Sun S."/>
            <person name="Hou Z."/>
            <person name="He W."/>
            <person name="Dai G."/>
            <person name="Sun C."/>
            <person name="Schmutz J."/>
            <person name="Leebens-Mack J.H."/>
            <person name="Li F.W."/>
            <person name="Wang L."/>
        </authorList>
    </citation>
    <scope>NUCLEOTIDE SEQUENCE [LARGE SCALE GENOMIC DNA]</scope>
    <source>
        <strain evidence="2">cv. PW_Plant_1</strain>
    </source>
</reference>
<evidence type="ECO:0000313" key="1">
    <source>
        <dbReference type="EMBL" id="KAJ7566783.1"/>
    </source>
</evidence>
<protein>
    <submittedName>
        <fullName evidence="1">Uncharacterized protein</fullName>
    </submittedName>
</protein>
<sequence>MGLQWVFFQAILAGSLVLAILQSWAASVSAQGQGFLSLNCGGTNTFTDKNGIVWVPDIPYIFTGSVSQVSASAQQEEPLKSLRFFPGSRKKNCYILPVTPYGTYLLRATFLYGNYNTLGKPPSFDIQFNGNYWSTVSISDANTRVYYELVLAPPANDISVCLAKSTPTDNPFISSLELRQLAPSMYPKVQENKALSLHLRMNFGSVSTDDIRYPSDPFDRIWSSDAPLVNNYIPLTTNRSVSPGITFDKPPSAVMMTARTTANSSLALGYSFSLSTLTLNYYVSFFFAEIATLAPTDARIFNIDLTNDINNASFFGPLNVQQEATAAFTSVEIYANHTSLQGPATFTFRPTSASTLGPIVNAAEIHLVFDSLTSGTDNTDVTALEALKSSFNLTSWTGDPCLPAPYTWDWLDCNNSSPPRVIALRLSNMNLSGTIPPSFSKMTALTDIWLDNNNISGTIPDLSALTNLRTLHLQNNSLTGSIPQSFSQLQHLQELFLQDNDLSGPVPTKLGSTPGLTFRFSGNPNLCLPDNTSCSSTVPLPPSPVGSTAGKKKSNISPVVIGVVIGAVALILIAAFVVFCVRRANVKALERQQIPLSPLSTANTGLMSHKDPPKQTQLYTFEEIRIATQNFQKKIGEGGFGPVYFGCLADGQEVAVKMLSSTSNQGKKEFFNEVDLLSRVHHKNLVSLIGYCYESKEQILVYEYMPNGTLRENLYGSMVSKRPLDWKTRLSIALNAAQGLEYLHTGCSPAIIHRDVKSNNILLNKKLMAKVADFGLSKLAPEEGATHISTMVKGTAGYLDPEYYITNQLTEKSDVYSFGVVLLEIICGRQPINPQLSRPELNLVEWARPFLQEGRIHDIADPALRQNYNTEAMWKVAEIAMMSAELHGVNRPTMNEVVNDLKEAIHLEKGTAAPISDANAASPFSANQAQVFPRPHRGPLDHSSDFASRENSVVEGR</sequence>